<accession>A0A0N7MTM0</accession>
<dbReference type="PANTHER" id="PTHR32322">
    <property type="entry name" value="INNER MEMBRANE TRANSPORTER"/>
    <property type="match status" value="1"/>
</dbReference>
<feature type="domain" description="EamA" evidence="7">
    <location>
        <begin position="155"/>
        <end position="288"/>
    </location>
</feature>
<feature type="transmembrane region" description="Helical" evidence="6">
    <location>
        <begin position="217"/>
        <end position="235"/>
    </location>
</feature>
<evidence type="ECO:0000256" key="2">
    <source>
        <dbReference type="ARBA" id="ARBA00022475"/>
    </source>
</evidence>
<evidence type="ECO:0000259" key="7">
    <source>
        <dbReference type="Pfam" id="PF00892"/>
    </source>
</evidence>
<accession>A0A0P1NY59</accession>
<name>A0A0P1LSH6_9BACT</name>
<protein>
    <submittedName>
        <fullName evidence="8">Threonine/homoserine efflux transporter RhtA</fullName>
    </submittedName>
</protein>
<comment type="subcellular location">
    <subcellularLocation>
        <location evidence="1">Cell membrane</location>
        <topology evidence="1">Multi-pass membrane protein</topology>
    </subcellularLocation>
</comment>
<keyword evidence="5 6" id="KW-0472">Membrane</keyword>
<accession>A0A0S4N729</accession>
<accession>A0A0P1MLU3</accession>
<dbReference type="Gene3D" id="1.10.3730.20">
    <property type="match status" value="1"/>
</dbReference>
<accession>A0A0P1LSP1</accession>
<feature type="transmembrane region" description="Helical" evidence="6">
    <location>
        <begin position="97"/>
        <end position="118"/>
    </location>
</feature>
<evidence type="ECO:0000256" key="6">
    <source>
        <dbReference type="SAM" id="Phobius"/>
    </source>
</evidence>
<accession>A0A0P1LS78</accession>
<feature type="transmembrane region" description="Helical" evidence="6">
    <location>
        <begin position="125"/>
        <end position="145"/>
    </location>
</feature>
<feature type="transmembrane region" description="Helical" evidence="6">
    <location>
        <begin position="70"/>
        <end position="91"/>
    </location>
</feature>
<accession>A0A0P1M095</accession>
<keyword evidence="2" id="KW-1003">Cell membrane</keyword>
<dbReference type="InterPro" id="IPR037185">
    <property type="entry name" value="EmrE-like"/>
</dbReference>
<evidence type="ECO:0000313" key="9">
    <source>
        <dbReference type="Proteomes" id="UP000182011"/>
    </source>
</evidence>
<keyword evidence="3 6" id="KW-0812">Transmembrane</keyword>
<evidence type="ECO:0000256" key="4">
    <source>
        <dbReference type="ARBA" id="ARBA00022989"/>
    </source>
</evidence>
<feature type="transmembrane region" description="Helical" evidence="6">
    <location>
        <begin position="157"/>
        <end position="174"/>
    </location>
</feature>
<dbReference type="InterPro" id="IPR050638">
    <property type="entry name" value="AA-Vitamin_Transporters"/>
</dbReference>
<sequence>MSRVDLRGYLSIATATLFWGFSATIAKFLFKHEVDLLTLVQMRSTLSFIVLFFVLFVFKREYVRISTSDIPHFVLLGVIGIAGSNFTYYFTLNEINVATAIIMQYTAPVLVVLYGVLFGSEKITFVKIISAFLSLVGCSLVVRIFDLQFLNLSKIGILSGIASAFCWAFFNIYGKKTSSKYNIWGNLTFALMFAGIFWLLINPPWKIFNSGYSANDWLIFLVFAMISVLFPYFFYFNGLRYISSSSAIITSTLEPVVAIVSSWIIIGERLTLIQIVGSILVLMSVVLLQMKRDVN</sequence>
<reference evidence="8 9" key="1">
    <citation type="submission" date="2015-11" db="EMBL/GenBank/DDBJ databases">
        <authorList>
            <person name="Zhang Y."/>
            <person name="Guo Z."/>
        </authorList>
    </citation>
    <scope>NUCLEOTIDE SEQUENCE [LARGE SCALE GENOMIC DNA]</scope>
    <source>
        <strain evidence="8">JGI-4</strain>
    </source>
</reference>
<accession>A0A0P1LEG1</accession>
<evidence type="ECO:0000256" key="1">
    <source>
        <dbReference type="ARBA" id="ARBA00004651"/>
    </source>
</evidence>
<keyword evidence="4 6" id="KW-1133">Transmembrane helix</keyword>
<feature type="transmembrane region" description="Helical" evidence="6">
    <location>
        <begin position="36"/>
        <end position="58"/>
    </location>
</feature>
<dbReference type="InterPro" id="IPR000620">
    <property type="entry name" value="EamA_dom"/>
</dbReference>
<dbReference type="AlphaFoldDB" id="A0A0P1LSH6"/>
<evidence type="ECO:0000256" key="3">
    <source>
        <dbReference type="ARBA" id="ARBA00022692"/>
    </source>
</evidence>
<gene>
    <name evidence="8" type="ORF">JGI4_01554</name>
</gene>
<dbReference type="SUPFAM" id="SSF103481">
    <property type="entry name" value="Multidrug resistance efflux transporter EmrE"/>
    <property type="match status" value="2"/>
</dbReference>
<dbReference type="OrthoDB" id="9810818at2"/>
<feature type="domain" description="EamA" evidence="7">
    <location>
        <begin position="7"/>
        <end position="142"/>
    </location>
</feature>
<proteinExistence type="predicted"/>
<accession>A0A0P1P6W7</accession>
<accession>A0A0P1LSH6</accession>
<dbReference type="PANTHER" id="PTHR32322:SF18">
    <property type="entry name" value="S-ADENOSYLMETHIONINE_S-ADENOSYLHOMOCYSTEINE TRANSPORTER"/>
    <property type="match status" value="1"/>
</dbReference>
<accession>A0A0P1LQB7</accession>
<dbReference type="RefSeq" id="WP_075426749.1">
    <property type="nucleotide sequence ID" value="NZ_CZVJ01000043.1"/>
</dbReference>
<dbReference type="STRING" id="1633631.GCA_001442925_01549"/>
<feature type="transmembrane region" description="Helical" evidence="6">
    <location>
        <begin position="272"/>
        <end position="290"/>
    </location>
</feature>
<feature type="transmembrane region" description="Helical" evidence="6">
    <location>
        <begin position="9"/>
        <end position="30"/>
    </location>
</feature>
<dbReference type="EMBL" id="FAOP01000006">
    <property type="protein sequence ID" value="CUU06616.1"/>
    <property type="molecule type" value="Genomic_DNA"/>
</dbReference>
<evidence type="ECO:0000256" key="5">
    <source>
        <dbReference type="ARBA" id="ARBA00023136"/>
    </source>
</evidence>
<feature type="transmembrane region" description="Helical" evidence="6">
    <location>
        <begin position="181"/>
        <end position="201"/>
    </location>
</feature>
<evidence type="ECO:0000313" key="8">
    <source>
        <dbReference type="EMBL" id="CUU06616.1"/>
    </source>
</evidence>
<accession>A0A0N7MPC2</accession>
<dbReference type="GO" id="GO:0005886">
    <property type="term" value="C:plasma membrane"/>
    <property type="evidence" value="ECO:0007669"/>
    <property type="project" value="UniProtKB-SubCell"/>
</dbReference>
<organism evidence="8 9">
    <name type="scientific">Candidatus Kryptonium thompsonii</name>
    <dbReference type="NCBI Taxonomy" id="1633631"/>
    <lineage>
        <taxon>Bacteria</taxon>
        <taxon>Pseudomonadati</taxon>
        <taxon>Candidatus Kryptoniota</taxon>
        <taxon>Candidatus Kryptonium</taxon>
    </lineage>
</organism>
<dbReference type="Pfam" id="PF00892">
    <property type="entry name" value="EamA"/>
    <property type="match status" value="2"/>
</dbReference>
<feature type="transmembrane region" description="Helical" evidence="6">
    <location>
        <begin position="247"/>
        <end position="266"/>
    </location>
</feature>
<dbReference type="Proteomes" id="UP000182011">
    <property type="component" value="Unassembled WGS sequence"/>
</dbReference>